<reference evidence="2 3" key="1">
    <citation type="submission" date="2016-12" db="EMBL/GenBank/DDBJ databases">
        <title>Domibacillus antri genome sequencing.</title>
        <authorList>
            <person name="Verma A."/>
            <person name="Krishnamurthi S."/>
        </authorList>
    </citation>
    <scope>NUCLEOTIDE SEQUENCE [LARGE SCALE GENOMIC DNA]</scope>
    <source>
        <strain evidence="2 3">XD80</strain>
    </source>
</reference>
<dbReference type="Pfam" id="PF05272">
    <property type="entry name" value="VapE-like_dom"/>
    <property type="match status" value="1"/>
</dbReference>
<comment type="caution">
    <text evidence="2">The sequence shown here is derived from an EMBL/GenBank/DDBJ whole genome shotgun (WGS) entry which is preliminary data.</text>
</comment>
<dbReference type="PANTHER" id="PTHR34985">
    <property type="entry name" value="SLR0554 PROTEIN"/>
    <property type="match status" value="1"/>
</dbReference>
<gene>
    <name evidence="2" type="ORF">BTO30_12385</name>
</gene>
<sequence>MEHAETVKNLQHDGTISIATASSRTSIKWQNQELLWSDFLDKLSTTVRTKETAAEYRKMPKTKQDQIKDVGGFVGGRLKGGRRKADKVFNRSILTLDIDYGEEGMADIIDMLFSHAYALYSTHKHTSEKPRLRFLVPFTRPVTAEEYVAIGKKVAEQIGIDYFDDTSYQPHRLMYWPSTSTDAEFVFSYQDAPWLDPDKVLAKYTDWRDPLEWPESSRQQLDRKKLADKQGDPHEKAGLVGAFCRTYTIEEAIETFLSDRYEKFQEGRYTYVHGSTAGGLIIYDDGKFAYSHHGTDPVSSQLVNAFDLVRIHLFGLQDEDADPKTPVNRLPSYTAMREFVRKDPGVKEAAARERLDSAVEEFDEIEIDVEEKPDLKWTRKLTYDKSGEVESTVPNIVLVLENDPLLKGKIATNEFSNRLMLRGSVPWRKVVKSENWTDGDDAGLRDYLERIYHMYNRGKTEDAVKVISEKHRFHPIRDYLKPLEWDGTPRLDTLFIDYLGADDTELNRAVTRKAFTAAVARVMKPGIKFDYMLTLYGAQGVGKSMILDRMGREWFSDSITSVSGKEAFEALQGAWIIEMGELSATRKADVESIKHFISKREDRFRVAYGRHTEDFPRQCVFFGTTNDANFLKDKTGGRRFWPVTVNAEKRKKRWSELTDSEIGQLWAEAKHYYEEGEPLYLNDRMEAEMRLIQEAHTEESPWFGLVQEYLERKLPEDWEEKDLAERRMFLSDDFGESKGTITRNRVCALEVWCECLGNDARRFSPLERREINDILRKMPGWKPNDSNMKGTLRFGKLYGVQRAYIREEDLI</sequence>
<protein>
    <recommendedName>
        <fullName evidence="1">Virulence-associated protein E-like domain-containing protein</fullName>
    </recommendedName>
</protein>
<organism evidence="2 3">
    <name type="scientific">Domibacillus antri</name>
    <dbReference type="NCBI Taxonomy" id="1714264"/>
    <lineage>
        <taxon>Bacteria</taxon>
        <taxon>Bacillati</taxon>
        <taxon>Bacillota</taxon>
        <taxon>Bacilli</taxon>
        <taxon>Bacillales</taxon>
        <taxon>Bacillaceae</taxon>
        <taxon>Domibacillus</taxon>
    </lineage>
</organism>
<evidence type="ECO:0000313" key="3">
    <source>
        <dbReference type="Proteomes" id="UP000185568"/>
    </source>
</evidence>
<dbReference type="PANTHER" id="PTHR34985:SF1">
    <property type="entry name" value="SLR0554 PROTEIN"/>
    <property type="match status" value="1"/>
</dbReference>
<dbReference type="RefSeq" id="WP_075399050.1">
    <property type="nucleotide sequence ID" value="NZ_MSDU01000028.1"/>
</dbReference>
<dbReference type="Proteomes" id="UP000185568">
    <property type="component" value="Unassembled WGS sequence"/>
</dbReference>
<evidence type="ECO:0000313" key="2">
    <source>
        <dbReference type="EMBL" id="OLN21889.1"/>
    </source>
</evidence>
<evidence type="ECO:0000259" key="1">
    <source>
        <dbReference type="Pfam" id="PF05272"/>
    </source>
</evidence>
<dbReference type="OrthoDB" id="9763644at2"/>
<accession>A0A1Q8Q3G9</accession>
<dbReference type="EMBL" id="MSDU01000028">
    <property type="protein sequence ID" value="OLN21889.1"/>
    <property type="molecule type" value="Genomic_DNA"/>
</dbReference>
<dbReference type="InterPro" id="IPR007936">
    <property type="entry name" value="VapE-like_dom"/>
</dbReference>
<proteinExistence type="predicted"/>
<dbReference type="AlphaFoldDB" id="A0A1Q8Q3G9"/>
<name>A0A1Q8Q3G9_9BACI</name>
<feature type="domain" description="Virulence-associated protein E-like" evidence="1">
    <location>
        <begin position="480"/>
        <end position="697"/>
    </location>
</feature>
<dbReference type="STRING" id="1714264.BTO30_12385"/>
<dbReference type="SUPFAM" id="SSF52540">
    <property type="entry name" value="P-loop containing nucleoside triphosphate hydrolases"/>
    <property type="match status" value="1"/>
</dbReference>
<dbReference type="InterPro" id="IPR027417">
    <property type="entry name" value="P-loop_NTPase"/>
</dbReference>
<keyword evidence="3" id="KW-1185">Reference proteome</keyword>